<proteinExistence type="predicted"/>
<evidence type="ECO:0000313" key="2">
    <source>
        <dbReference type="EMBL" id="SUA77674.1"/>
    </source>
</evidence>
<gene>
    <name evidence="2" type="ORF">NCTC1934_03130</name>
</gene>
<accession>A0A378YKL3</accession>
<organism evidence="2 3">
    <name type="scientific">Nocardia otitidiscaviarum</name>
    <dbReference type="NCBI Taxonomy" id="1823"/>
    <lineage>
        <taxon>Bacteria</taxon>
        <taxon>Bacillati</taxon>
        <taxon>Actinomycetota</taxon>
        <taxon>Actinomycetes</taxon>
        <taxon>Mycobacteriales</taxon>
        <taxon>Nocardiaceae</taxon>
        <taxon>Nocardia</taxon>
    </lineage>
</organism>
<name>A0A378YKL3_9NOCA</name>
<evidence type="ECO:0000313" key="3">
    <source>
        <dbReference type="Proteomes" id="UP000255467"/>
    </source>
</evidence>
<evidence type="ECO:0000259" key="1">
    <source>
        <dbReference type="Pfam" id="PF21806"/>
    </source>
</evidence>
<keyword evidence="3" id="KW-1185">Reference proteome</keyword>
<dbReference type="InterPro" id="IPR049244">
    <property type="entry name" value="DUF6879"/>
</dbReference>
<sequence>MTARGVRTNRVRVVTVPHSDYQRWLLTVTSGNVEAGEDIRYLPRHLVTDVPSDDWWLLDNERVVFNLVDEHGVQADGIAITTDPRIVEYCCGAKQRLWDMATPYADYIDSAYARQ</sequence>
<dbReference type="Pfam" id="PF21806">
    <property type="entry name" value="DUF6879"/>
    <property type="match status" value="1"/>
</dbReference>
<feature type="domain" description="DUF6879" evidence="1">
    <location>
        <begin position="1"/>
        <end position="108"/>
    </location>
</feature>
<reference evidence="2 3" key="1">
    <citation type="submission" date="2018-06" db="EMBL/GenBank/DDBJ databases">
        <authorList>
            <consortium name="Pathogen Informatics"/>
            <person name="Doyle S."/>
        </authorList>
    </citation>
    <scope>NUCLEOTIDE SEQUENCE [LARGE SCALE GENOMIC DNA]</scope>
    <source>
        <strain evidence="2 3">NCTC1934</strain>
    </source>
</reference>
<protein>
    <recommendedName>
        <fullName evidence="1">DUF6879 domain-containing protein</fullName>
    </recommendedName>
</protein>
<dbReference type="Proteomes" id="UP000255467">
    <property type="component" value="Unassembled WGS sequence"/>
</dbReference>
<dbReference type="AlphaFoldDB" id="A0A378YKL3"/>
<dbReference type="EMBL" id="UGRY01000002">
    <property type="protein sequence ID" value="SUA77674.1"/>
    <property type="molecule type" value="Genomic_DNA"/>
</dbReference>